<sequence length="86" mass="9889">MLQMYVLNTDLDKDPRVLRSCGKHIEVYFKKHCAAALYLPETDWMLVLDADTGSMLEEELGISRVKRHNIVAGQDKMIHVLIIEFA</sequence>
<name>A0A0C2CRA2_9BILA</name>
<dbReference type="Gene3D" id="3.90.550.10">
    <property type="entry name" value="Spore Coat Polysaccharide Biosynthesis Protein SpsA, Chain A"/>
    <property type="match status" value="1"/>
</dbReference>
<dbReference type="Proteomes" id="UP000054047">
    <property type="component" value="Unassembled WGS sequence"/>
</dbReference>
<dbReference type="InterPro" id="IPR029044">
    <property type="entry name" value="Nucleotide-diphossugar_trans"/>
</dbReference>
<accession>A0A0C2CRA2</accession>
<proteinExistence type="predicted"/>
<keyword evidence="2" id="KW-1185">Reference proteome</keyword>
<gene>
    <name evidence="1" type="ORF">ANCDUO_10436</name>
</gene>
<evidence type="ECO:0000313" key="1">
    <source>
        <dbReference type="EMBL" id="KIH59333.1"/>
    </source>
</evidence>
<organism evidence="1 2">
    <name type="scientific">Ancylostoma duodenale</name>
    <dbReference type="NCBI Taxonomy" id="51022"/>
    <lineage>
        <taxon>Eukaryota</taxon>
        <taxon>Metazoa</taxon>
        <taxon>Ecdysozoa</taxon>
        <taxon>Nematoda</taxon>
        <taxon>Chromadorea</taxon>
        <taxon>Rhabditida</taxon>
        <taxon>Rhabditina</taxon>
        <taxon>Rhabditomorpha</taxon>
        <taxon>Strongyloidea</taxon>
        <taxon>Ancylostomatidae</taxon>
        <taxon>Ancylostomatinae</taxon>
        <taxon>Ancylostoma</taxon>
    </lineage>
</organism>
<dbReference type="AlphaFoldDB" id="A0A0C2CRA2"/>
<evidence type="ECO:0000313" key="2">
    <source>
        <dbReference type="Proteomes" id="UP000054047"/>
    </source>
</evidence>
<dbReference type="OrthoDB" id="407658at2759"/>
<protein>
    <submittedName>
        <fullName evidence="1">Uncharacterized protein</fullName>
    </submittedName>
</protein>
<dbReference type="EMBL" id="KN732080">
    <property type="protein sequence ID" value="KIH59333.1"/>
    <property type="molecule type" value="Genomic_DNA"/>
</dbReference>
<reference evidence="1 2" key="1">
    <citation type="submission" date="2013-12" db="EMBL/GenBank/DDBJ databases">
        <title>Draft genome of the parsitic nematode Ancylostoma duodenale.</title>
        <authorList>
            <person name="Mitreva M."/>
        </authorList>
    </citation>
    <scope>NUCLEOTIDE SEQUENCE [LARGE SCALE GENOMIC DNA]</scope>
    <source>
        <strain evidence="1 2">Zhejiang</strain>
    </source>
</reference>